<dbReference type="PANTHER" id="PTHR44006">
    <property type="entry name" value="U5 SMALL NUCLEAR RIBONUCLEOPROTEIN 40 KDA PROTEIN"/>
    <property type="match status" value="1"/>
</dbReference>
<evidence type="ECO:0000256" key="1">
    <source>
        <dbReference type="ARBA" id="ARBA00022574"/>
    </source>
</evidence>
<dbReference type="PROSITE" id="PS50294">
    <property type="entry name" value="WD_REPEATS_REGION"/>
    <property type="match status" value="2"/>
</dbReference>
<dbReference type="OrthoDB" id="194358at2759"/>
<evidence type="ECO:0000256" key="3">
    <source>
        <dbReference type="PROSITE-ProRule" id="PRU00221"/>
    </source>
</evidence>
<keyword evidence="4" id="KW-0812">Transmembrane</keyword>
<dbReference type="PANTHER" id="PTHR44006:SF1">
    <property type="entry name" value="U5 SMALL NUCLEAR RIBONUCLEOPROTEIN 40 KDA PROTEIN"/>
    <property type="match status" value="1"/>
</dbReference>
<sequence>MDLNFEKFFHKTEANQEVTKSPSNQKYKIIPFGTETITGQDKTLNSDTPSTASKIKETMKEVMGYFKLNLSITIKTPLNISCFVISKNYSTIYFISNPKDHSSRFCKINLESEEVIIEENLYEKYLYTLAISKNEEFIYAGGDYINILKFDINSLELISELSGHSRYINKLLIDNSGDYLFSASDDHSVKIWDLKSETFSNNTLFISGNRCYSMDLSLDNQHLCVASDDMSVYVYEISYDFNQPGKVIYRLPCDPPATTVKISSNKTFLAIGNGNGKIYLYRFDNGELYYKFNHNTKVLDIDINNTEEILISAGVDSNVKIWDIHGEYDMITFEKHRDVVRGVVFMKDQERVCSFDDDKTFFVWKVPSFEVKKRLFTKNVRVLFLWYSKSKHVLEGICEYNDSYSILSWDDDGNIFKVVDIEEIIPDAFYKIEGFKEVVVAGKFKDDNENKGFNSRISFFNTYEQKCVRSFPVNGEIGSIIVSHDCKYFFLGQFFKIVVYLYSDLSVIGEIFAVNGMVQTMGLDNLTSQFYVFGNDEILHKIELKLNDDELYKEIDWKSYKLTDDESNVRKLTIRRKIKVNPSEENSIDLENNIKDHGKIIISENQQFIYFAYKEKFEIIQANSFALILSLDFKYVQVLTNLSNTLFLIREDGIDIYGSRSFQYLSSVNKKFTIQTAILSSDYQSIFFLTADGLIKMHNQLKNKSLTLLGDINHLGSFQLHIENLIKGNEDSVYFDSQWLIEPVHINLLHIYAYLNRSDLLKEAMEGSQDQTPIAFFNTSDNFSPLSVSLKMNFSECTHSIISCLRKRIKNDCSSASATKMLFQFIEENLVDLNRMGYGSLHKFYNDIFVIDKSIYLPNFCNAEFELPIIVKSSMIFPSVKEFGISEDNPDEGNSIVFRKSLLRMYTEMGSSKSIEFLKSLEDSKNEKNFETRIIRLILDEKWKFARWFIWVQAGIYVLYLIFLSFYNVYASCRTSWFLILPFIANFILYSYEVFFMFISFSEYFQEFWNVIDSIRSWLFIIYSILVWSDYFKVEIDKTSDERYLLSIIIFVSWLRGITYFRITRSTRYLIKLLFQVCWDILPFLFILFYSVIAFSLMFKAFDEDFNTSFFPFLTYSYSILLGNWDIPTSPNFYSLVLFLATILNPVISLNLLIAILSDTYETVNLNRVIADSQELASMILEVETLLFWKRNQNHKKYIHIAENDSVEDLEDMEYDTVIEKIKKKMFRFRKEFYKSDKTMKKFIDEVTSRTNIVKEIMSRFYN</sequence>
<name>A0A1R2BAQ7_9CILI</name>
<dbReference type="GO" id="GO:0071013">
    <property type="term" value="C:catalytic step 2 spliceosome"/>
    <property type="evidence" value="ECO:0007669"/>
    <property type="project" value="TreeGrafter"/>
</dbReference>
<keyword evidence="6" id="KW-1185">Reference proteome</keyword>
<feature type="repeat" description="WD" evidence="3">
    <location>
        <begin position="161"/>
        <end position="202"/>
    </location>
</feature>
<accession>A0A1R2BAQ7</accession>
<feature type="transmembrane region" description="Helical" evidence="4">
    <location>
        <begin position="1044"/>
        <end position="1061"/>
    </location>
</feature>
<dbReference type="Proteomes" id="UP000187209">
    <property type="component" value="Unassembled WGS sequence"/>
</dbReference>
<dbReference type="PROSITE" id="PS00678">
    <property type="entry name" value="WD_REPEATS_1"/>
    <property type="match status" value="2"/>
</dbReference>
<feature type="transmembrane region" description="Helical" evidence="4">
    <location>
        <begin position="1110"/>
        <end position="1127"/>
    </location>
</feature>
<proteinExistence type="predicted"/>
<comment type="caution">
    <text evidence="5">The sequence shown here is derived from an EMBL/GenBank/DDBJ whole genome shotgun (WGS) entry which is preliminary data.</text>
</comment>
<dbReference type="SUPFAM" id="SSF50978">
    <property type="entry name" value="WD40 repeat-like"/>
    <property type="match status" value="1"/>
</dbReference>
<dbReference type="Pfam" id="PF00400">
    <property type="entry name" value="WD40"/>
    <property type="match status" value="2"/>
</dbReference>
<dbReference type="InterPro" id="IPR001680">
    <property type="entry name" value="WD40_rpt"/>
</dbReference>
<keyword evidence="2" id="KW-0677">Repeat</keyword>
<feature type="transmembrane region" description="Helical" evidence="4">
    <location>
        <begin position="1073"/>
        <end position="1098"/>
    </location>
</feature>
<dbReference type="SUPFAM" id="SSF69322">
    <property type="entry name" value="Tricorn protease domain 2"/>
    <property type="match status" value="1"/>
</dbReference>
<evidence type="ECO:0000313" key="6">
    <source>
        <dbReference type="Proteomes" id="UP000187209"/>
    </source>
</evidence>
<feature type="transmembrane region" description="Helical" evidence="4">
    <location>
        <begin position="1014"/>
        <end position="1032"/>
    </location>
</feature>
<organism evidence="5 6">
    <name type="scientific">Stentor coeruleus</name>
    <dbReference type="NCBI Taxonomy" id="5963"/>
    <lineage>
        <taxon>Eukaryota</taxon>
        <taxon>Sar</taxon>
        <taxon>Alveolata</taxon>
        <taxon>Ciliophora</taxon>
        <taxon>Postciliodesmatophora</taxon>
        <taxon>Heterotrichea</taxon>
        <taxon>Heterotrichida</taxon>
        <taxon>Stentoridae</taxon>
        <taxon>Stentor</taxon>
    </lineage>
</organism>
<dbReference type="InterPro" id="IPR052234">
    <property type="entry name" value="U5_snRNP_Component"/>
</dbReference>
<feature type="repeat" description="WD" evidence="3">
    <location>
        <begin position="291"/>
        <end position="332"/>
    </location>
</feature>
<dbReference type="PROSITE" id="PS50082">
    <property type="entry name" value="WD_REPEATS_2"/>
    <property type="match status" value="3"/>
</dbReference>
<dbReference type="AlphaFoldDB" id="A0A1R2BAQ7"/>
<dbReference type="GO" id="GO:0003723">
    <property type="term" value="F:RNA binding"/>
    <property type="evidence" value="ECO:0007669"/>
    <property type="project" value="TreeGrafter"/>
</dbReference>
<feature type="repeat" description="WD" evidence="3">
    <location>
        <begin position="333"/>
        <end position="374"/>
    </location>
</feature>
<dbReference type="Gene3D" id="2.130.10.10">
    <property type="entry name" value="YVTN repeat-like/Quinoprotein amine dehydrogenase"/>
    <property type="match status" value="2"/>
</dbReference>
<protein>
    <submittedName>
        <fullName evidence="5">Uncharacterized protein</fullName>
    </submittedName>
</protein>
<evidence type="ECO:0000256" key="2">
    <source>
        <dbReference type="ARBA" id="ARBA00022737"/>
    </source>
</evidence>
<dbReference type="InterPro" id="IPR019775">
    <property type="entry name" value="WD40_repeat_CS"/>
</dbReference>
<feature type="transmembrane region" description="Helical" evidence="4">
    <location>
        <begin position="1133"/>
        <end position="1158"/>
    </location>
</feature>
<reference evidence="5 6" key="1">
    <citation type="submission" date="2016-11" db="EMBL/GenBank/DDBJ databases">
        <title>The macronuclear genome of Stentor coeruleus: a giant cell with tiny introns.</title>
        <authorList>
            <person name="Slabodnick M."/>
            <person name="Ruby J.G."/>
            <person name="Reiff S.B."/>
            <person name="Swart E.C."/>
            <person name="Gosai S."/>
            <person name="Prabakaran S."/>
            <person name="Witkowska E."/>
            <person name="Larue G.E."/>
            <person name="Fisher S."/>
            <person name="Freeman R.M."/>
            <person name="Gunawardena J."/>
            <person name="Chu W."/>
            <person name="Stover N.A."/>
            <person name="Gregory B.D."/>
            <person name="Nowacki M."/>
            <person name="Derisi J."/>
            <person name="Roy S.W."/>
            <person name="Marshall W.F."/>
            <person name="Sood P."/>
        </authorList>
    </citation>
    <scope>NUCLEOTIDE SEQUENCE [LARGE SCALE GENOMIC DNA]</scope>
    <source>
        <strain evidence="5">WM001</strain>
    </source>
</reference>
<dbReference type="SMART" id="SM00320">
    <property type="entry name" value="WD40"/>
    <property type="match status" value="5"/>
</dbReference>
<gene>
    <name evidence="5" type="ORF">SteCoe_27307</name>
</gene>
<keyword evidence="4" id="KW-0472">Membrane</keyword>
<dbReference type="InterPro" id="IPR015943">
    <property type="entry name" value="WD40/YVTN_repeat-like_dom_sf"/>
</dbReference>
<keyword evidence="1 3" id="KW-0853">WD repeat</keyword>
<evidence type="ECO:0000313" key="5">
    <source>
        <dbReference type="EMBL" id="OMJ73891.1"/>
    </source>
</evidence>
<dbReference type="EMBL" id="MPUH01000788">
    <property type="protein sequence ID" value="OMJ73891.1"/>
    <property type="molecule type" value="Genomic_DNA"/>
</dbReference>
<feature type="transmembrane region" description="Helical" evidence="4">
    <location>
        <begin position="948"/>
        <end position="970"/>
    </location>
</feature>
<keyword evidence="4" id="KW-1133">Transmembrane helix</keyword>
<dbReference type="InterPro" id="IPR036322">
    <property type="entry name" value="WD40_repeat_dom_sf"/>
</dbReference>
<evidence type="ECO:0000256" key="4">
    <source>
        <dbReference type="SAM" id="Phobius"/>
    </source>
</evidence>
<feature type="transmembrane region" description="Helical" evidence="4">
    <location>
        <begin position="977"/>
        <end position="1002"/>
    </location>
</feature>